<dbReference type="Pfam" id="PF22848">
    <property type="entry name" value="ASD1_dom"/>
    <property type="match status" value="1"/>
</dbReference>
<dbReference type="Proteomes" id="UP000321362">
    <property type="component" value="Chromosome"/>
</dbReference>
<dbReference type="SUPFAM" id="SSF51445">
    <property type="entry name" value="(Trans)glycosidases"/>
    <property type="match status" value="1"/>
</dbReference>
<dbReference type="Gene3D" id="2.60.40.1180">
    <property type="entry name" value="Golgi alpha-mannosidase II"/>
    <property type="match status" value="1"/>
</dbReference>
<name>A0A5B8W682_9SPHI</name>
<dbReference type="GO" id="GO:0046556">
    <property type="term" value="F:alpha-L-arabinofuranosidase activity"/>
    <property type="evidence" value="ECO:0007669"/>
    <property type="project" value="UniProtKB-EC"/>
</dbReference>
<evidence type="ECO:0000313" key="9">
    <source>
        <dbReference type="EMBL" id="QEC77748.1"/>
    </source>
</evidence>
<keyword evidence="7" id="KW-0326">Glycosidase</keyword>
<dbReference type="PANTHER" id="PTHR43576:SF2">
    <property type="entry name" value="INTRACELLULAR EXO-ALPHA-L-ARABINOFURANOSIDASE 2"/>
    <property type="match status" value="1"/>
</dbReference>
<protein>
    <recommendedName>
        <fullName evidence="4">non-reducing end alpha-L-arabinofuranosidase</fullName>
        <ecNumber evidence="4">3.2.1.55</ecNumber>
    </recommendedName>
</protein>
<dbReference type="RefSeq" id="WP_147055721.1">
    <property type="nucleotide sequence ID" value="NZ_CP042437.1"/>
</dbReference>
<evidence type="ECO:0000256" key="2">
    <source>
        <dbReference type="ARBA" id="ARBA00007186"/>
    </source>
</evidence>
<evidence type="ECO:0000256" key="3">
    <source>
        <dbReference type="ARBA" id="ARBA00011165"/>
    </source>
</evidence>
<keyword evidence="10" id="KW-1185">Reference proteome</keyword>
<dbReference type="InterPro" id="IPR010720">
    <property type="entry name" value="Alpha-L-AF_C"/>
</dbReference>
<dbReference type="Gene3D" id="3.20.20.80">
    <property type="entry name" value="Glycosidases"/>
    <property type="match status" value="1"/>
</dbReference>
<dbReference type="EMBL" id="CP042437">
    <property type="protein sequence ID" value="QEC77748.1"/>
    <property type="molecule type" value="Genomic_DNA"/>
</dbReference>
<evidence type="ECO:0000256" key="1">
    <source>
        <dbReference type="ARBA" id="ARBA00001462"/>
    </source>
</evidence>
<dbReference type="SMART" id="SM00813">
    <property type="entry name" value="Alpha-L-AF_C"/>
    <property type="match status" value="1"/>
</dbReference>
<dbReference type="InterPro" id="IPR013780">
    <property type="entry name" value="Glyco_hydro_b"/>
</dbReference>
<evidence type="ECO:0000256" key="4">
    <source>
        <dbReference type="ARBA" id="ARBA00012670"/>
    </source>
</evidence>
<dbReference type="GO" id="GO:0046373">
    <property type="term" value="P:L-arabinose metabolic process"/>
    <property type="evidence" value="ECO:0007669"/>
    <property type="project" value="InterPro"/>
</dbReference>
<feature type="domain" description="Alpha-L-arabinofuranosidase C-terminal" evidence="8">
    <location>
        <begin position="495"/>
        <end position="680"/>
    </location>
</feature>
<comment type="catalytic activity">
    <reaction evidence="1">
        <text>Hydrolysis of terminal non-reducing alpha-L-arabinofuranoside residues in alpha-L-arabinosides.</text>
        <dbReference type="EC" id="3.2.1.55"/>
    </reaction>
</comment>
<dbReference type="PANTHER" id="PTHR43576">
    <property type="entry name" value="ALPHA-L-ARABINOFURANOSIDASE C-RELATED"/>
    <property type="match status" value="1"/>
</dbReference>
<dbReference type="KEGG" id="mgk:FSB76_18025"/>
<dbReference type="InterPro" id="IPR017853">
    <property type="entry name" value="GH"/>
</dbReference>
<keyword evidence="5" id="KW-0378">Hydrolase</keyword>
<dbReference type="InterPro" id="IPR055235">
    <property type="entry name" value="ASD1_cat"/>
</dbReference>
<gene>
    <name evidence="9" type="ORF">FSB76_18025</name>
</gene>
<organism evidence="9 10">
    <name type="scientific">Mucilaginibacter ginsenosidivorax</name>
    <dbReference type="NCBI Taxonomy" id="862126"/>
    <lineage>
        <taxon>Bacteria</taxon>
        <taxon>Pseudomonadati</taxon>
        <taxon>Bacteroidota</taxon>
        <taxon>Sphingobacteriia</taxon>
        <taxon>Sphingobacteriales</taxon>
        <taxon>Sphingobacteriaceae</taxon>
        <taxon>Mucilaginibacter</taxon>
    </lineage>
</organism>
<evidence type="ECO:0000259" key="8">
    <source>
        <dbReference type="SMART" id="SM00813"/>
    </source>
</evidence>
<comment type="subunit">
    <text evidence="3">Homohexamer; trimer of dimers.</text>
</comment>
<evidence type="ECO:0000256" key="6">
    <source>
        <dbReference type="ARBA" id="ARBA00023277"/>
    </source>
</evidence>
<reference evidence="9 10" key="1">
    <citation type="journal article" date="2013" name="J. Microbiol.">
        <title>Mucilaginibacter ginsenosidivorax sp. nov., with ginsenoside converting activity isolated from sediment.</title>
        <authorList>
            <person name="Kim J.K."/>
            <person name="Choi T.E."/>
            <person name="Liu Q.M."/>
            <person name="Park H.Y."/>
            <person name="Yi T.H."/>
            <person name="Yoon M.H."/>
            <person name="Kim S.C."/>
            <person name="Im W.T."/>
        </authorList>
    </citation>
    <scope>NUCLEOTIDE SEQUENCE [LARGE SCALE GENOMIC DNA]</scope>
    <source>
        <strain evidence="9 10">KHI28</strain>
    </source>
</reference>
<dbReference type="OrthoDB" id="9758333at2"/>
<proteinExistence type="inferred from homology"/>
<evidence type="ECO:0000256" key="5">
    <source>
        <dbReference type="ARBA" id="ARBA00022801"/>
    </source>
</evidence>
<sequence>MIKKLCFIICICLAFQQRVNAQSINQKEAVVDVTIDADHKGPVISKLVYGQFIELLFNYFEGGLWAEMLGDRKFFYPVNSNEKLIPGNSRNYLGRWKPLGPDAFVKMDSANVYTGEHSVKVIMENKAAHGIQQGGLTFFKNKAYAGYVIVKAKKGTTININITADDNLGNLSIALPVITSGFHKYPFKFRATTGKATFQVSAKGNGFFNIGAVSLMPADNVQGFRADILHDLREMNLGIIRWGGNASSGYDWRNGIGERDKRAPKYDYAWSAMESNDVGTDEYMTLCKLLNVVPYIGVNAGFGEAYSAAQWVQYVNGAASTPMGKLRAQNGHPQPYNVKWWGIGNEMYGEWQLGHMPIKYYVIKHEVFAREMKKQDPSIILVASGASPFEMGATSVYVSHPEIAHVPYSYGSEQDWSGNLLARDARYMNFIAEHLYPISDSAYNEKTQRFDHVNDSLPQRIRRLPNRIKGATEAFEQYLNTIPEVKSRNILMAMDEWRMKDGWGLEDALATAEGFNEIARHTDIIKMSAYTSTSAPLGLLYNATASAMQPNGLVIKLYADHFGSIPVMVSGNADQPQIAGTTGADRPAVSSGSSTYPLDVMAALTNDGKKITIAVVNPTRQTQTLHILYKNISIAADGQKWTIAGSDLKAINVPGAKPTIGIIPSAVKNAGQVLITWPLSVTLFELNINNYKTGK</sequence>
<comment type="similarity">
    <text evidence="2">Belongs to the glycosyl hydrolase 51 family.</text>
</comment>
<dbReference type="EC" id="3.2.1.55" evidence="4"/>
<dbReference type="GO" id="GO:0000272">
    <property type="term" value="P:polysaccharide catabolic process"/>
    <property type="evidence" value="ECO:0007669"/>
    <property type="project" value="TreeGrafter"/>
</dbReference>
<accession>A0A5B8W682</accession>
<keyword evidence="6" id="KW-0119">Carbohydrate metabolism</keyword>
<dbReference type="AlphaFoldDB" id="A0A5B8W682"/>
<evidence type="ECO:0000313" key="10">
    <source>
        <dbReference type="Proteomes" id="UP000321362"/>
    </source>
</evidence>
<evidence type="ECO:0000256" key="7">
    <source>
        <dbReference type="ARBA" id="ARBA00023295"/>
    </source>
</evidence>